<evidence type="ECO:0000313" key="1">
    <source>
        <dbReference type="EMBL" id="MBB6217506.1"/>
    </source>
</evidence>
<gene>
    <name evidence="1" type="ORF">HNQ80_003627</name>
</gene>
<keyword evidence="2" id="KW-1185">Reference proteome</keyword>
<keyword evidence="1" id="KW-0121">Carboxypeptidase</keyword>
<dbReference type="EMBL" id="JACHEN010000024">
    <property type="protein sequence ID" value="MBB6217506.1"/>
    <property type="molecule type" value="Genomic_DNA"/>
</dbReference>
<comment type="caution">
    <text evidence="1">The sequence shown here is derived from an EMBL/GenBank/DDBJ whole genome shotgun (WGS) entry which is preliminary data.</text>
</comment>
<keyword evidence="1" id="KW-0645">Protease</keyword>
<dbReference type="GO" id="GO:0004180">
    <property type="term" value="F:carboxypeptidase activity"/>
    <property type="evidence" value="ECO:0007669"/>
    <property type="project" value="UniProtKB-KW"/>
</dbReference>
<dbReference type="AlphaFoldDB" id="A0A841KV28"/>
<reference evidence="1 2" key="1">
    <citation type="submission" date="2020-08" db="EMBL/GenBank/DDBJ databases">
        <title>Genomic Encyclopedia of Type Strains, Phase IV (KMG-IV): sequencing the most valuable type-strain genomes for metagenomic binning, comparative biology and taxonomic classification.</title>
        <authorList>
            <person name="Goeker M."/>
        </authorList>
    </citation>
    <scope>NUCLEOTIDE SEQUENCE [LARGE SCALE GENOMIC DNA]</scope>
    <source>
        <strain evidence="1 2">DSM 103526</strain>
    </source>
</reference>
<name>A0A841KV28_9FIRM</name>
<protein>
    <submittedName>
        <fullName evidence="1">Membrane carboxypeptidase/penicillin-binding protein PbpC</fullName>
    </submittedName>
</protein>
<sequence>MITKKEYKITNDCLYSIEYYDNGFSTENLMSFKEKIQIIAPKTKLVMNEQTTLELQPVSISIDGTENLVYTNITEPRNVFYYHINNSSLNEFSTEKQMNIAFEVAGEYTIVFMDSKNRMGAITLQVI</sequence>
<dbReference type="Proteomes" id="UP000579281">
    <property type="component" value="Unassembled WGS sequence"/>
</dbReference>
<evidence type="ECO:0000313" key="2">
    <source>
        <dbReference type="Proteomes" id="UP000579281"/>
    </source>
</evidence>
<keyword evidence="1" id="KW-0378">Hydrolase</keyword>
<proteinExistence type="predicted"/>
<accession>A0A841KV28</accession>
<dbReference type="RefSeq" id="WP_184312001.1">
    <property type="nucleotide sequence ID" value="NZ_JACHEN010000024.1"/>
</dbReference>
<organism evidence="1 2">
    <name type="scientific">Anaerosolibacter carboniphilus</name>
    <dbReference type="NCBI Taxonomy" id="1417629"/>
    <lineage>
        <taxon>Bacteria</taxon>
        <taxon>Bacillati</taxon>
        <taxon>Bacillota</taxon>
        <taxon>Clostridia</taxon>
        <taxon>Peptostreptococcales</taxon>
        <taxon>Thermotaleaceae</taxon>
        <taxon>Anaerosolibacter</taxon>
    </lineage>
</organism>